<dbReference type="GO" id="GO:0003700">
    <property type="term" value="F:DNA-binding transcription factor activity"/>
    <property type="evidence" value="ECO:0007669"/>
    <property type="project" value="InterPro"/>
</dbReference>
<dbReference type="InterPro" id="IPR036388">
    <property type="entry name" value="WH-like_DNA-bd_sf"/>
</dbReference>
<dbReference type="KEGG" id="bgp:BGL_2c03330"/>
<comment type="similarity">
    <text evidence="1">In the C-terminal section; belongs to the class-I pyridoxal-phosphate-dependent aminotransferase family.</text>
</comment>
<dbReference type="Pfam" id="PF00155">
    <property type="entry name" value="Aminotran_1_2"/>
    <property type="match status" value="1"/>
</dbReference>
<dbReference type="SUPFAM" id="SSF46785">
    <property type="entry name" value="Winged helix' DNA-binding domain"/>
    <property type="match status" value="1"/>
</dbReference>
<dbReference type="SMART" id="SM00345">
    <property type="entry name" value="HTH_GNTR"/>
    <property type="match status" value="1"/>
</dbReference>
<keyword evidence="4" id="KW-0238">DNA-binding</keyword>
<dbReference type="InterPro" id="IPR015424">
    <property type="entry name" value="PyrdxlP-dep_Trfase"/>
</dbReference>
<feature type="domain" description="HTH gntR-type" evidence="6">
    <location>
        <begin position="17"/>
        <end position="85"/>
    </location>
</feature>
<dbReference type="PROSITE" id="PS50949">
    <property type="entry name" value="HTH_GNTR"/>
    <property type="match status" value="1"/>
</dbReference>
<dbReference type="Gene3D" id="1.10.10.10">
    <property type="entry name" value="Winged helix-like DNA-binding domain superfamily/Winged helix DNA-binding domain"/>
    <property type="match status" value="1"/>
</dbReference>
<dbReference type="InterPro" id="IPR036390">
    <property type="entry name" value="WH_DNA-bd_sf"/>
</dbReference>
<sequence length="463" mass="49862">MEHSLAHWTRRLAESRKPAYLLIPDLIEEDLAVGRLKPRDRMPGLRDLADALQLNYTTVARAYAEARKRGLLDSRAGSGTFVRGPTQTLPLSGGGSVEMSMNMPPEPAVMAARLADSAAALHAHADPYQLLRYQDFGGAPADRAAGRLWLGRRLPGCNGEAVLVCPGIHSALVALVSLLVRPGEMLCVDALAYPGIKAIASQLGARLQPLPRDEDGPLPHAFESLCKSHKPAAFYCNPTLQNPSTLTIPYRRREALADVALRYNVPIIEDDAYAMLPRSAPPPLALLAPELTHYVTGMSKNFGAGLRIAYLLAPSARQAQRIAGALRATTVMPSPYTMLLATQWVHDGTAAAMLEAIRAEGNTRLAIAAQVLRDWPFDAHPDGFHLWLPIPAECHRYAPDLAQQLRNRGVAAVAGAAFSTDGNPPNALRICLGGPQTPEDCREALRLVADALGDPHHLVTAAI</sequence>
<evidence type="ECO:0000256" key="2">
    <source>
        <dbReference type="ARBA" id="ARBA00022898"/>
    </source>
</evidence>
<evidence type="ECO:0000259" key="6">
    <source>
        <dbReference type="PROSITE" id="PS50949"/>
    </source>
</evidence>
<dbReference type="OrthoDB" id="9804020at2"/>
<dbReference type="Proteomes" id="UP000031838">
    <property type="component" value="Chromosome 2"/>
</dbReference>
<dbReference type="CDD" id="cd07377">
    <property type="entry name" value="WHTH_GntR"/>
    <property type="match status" value="1"/>
</dbReference>
<dbReference type="AlphaFoldDB" id="A0A0B6S219"/>
<accession>A0A0B6S219</accession>
<dbReference type="InterPro" id="IPR051446">
    <property type="entry name" value="HTH_trans_reg/aminotransferase"/>
</dbReference>
<dbReference type="Pfam" id="PF00392">
    <property type="entry name" value="GntR"/>
    <property type="match status" value="1"/>
</dbReference>
<dbReference type="KEGG" id="bpla:bpln_2g03840"/>
<dbReference type="InterPro" id="IPR000524">
    <property type="entry name" value="Tscrpt_reg_HTH_GntR"/>
</dbReference>
<dbReference type="PANTHER" id="PTHR46577:SF1">
    <property type="entry name" value="HTH-TYPE TRANSCRIPTIONAL REGULATORY PROTEIN GABR"/>
    <property type="match status" value="1"/>
</dbReference>
<dbReference type="InterPro" id="IPR004839">
    <property type="entry name" value="Aminotransferase_I/II_large"/>
</dbReference>
<keyword evidence="8" id="KW-1185">Reference proteome</keyword>
<dbReference type="HOGENOM" id="CLU_017584_0_0_4"/>
<evidence type="ECO:0000256" key="1">
    <source>
        <dbReference type="ARBA" id="ARBA00005384"/>
    </source>
</evidence>
<dbReference type="InterPro" id="IPR015421">
    <property type="entry name" value="PyrdxlP-dep_Trfase_major"/>
</dbReference>
<dbReference type="GO" id="GO:0003677">
    <property type="term" value="F:DNA binding"/>
    <property type="evidence" value="ECO:0007669"/>
    <property type="project" value="UniProtKB-KW"/>
</dbReference>
<gene>
    <name evidence="7" type="ORF">BGL_2c03330</name>
</gene>
<reference evidence="7 8" key="2">
    <citation type="journal article" date="2016" name="Appl. Microbiol. Biotechnol.">
        <title>Mutations improving production and secretion of extracellular lipase by Burkholderia glumae PG1.</title>
        <authorList>
            <person name="Knapp A."/>
            <person name="Voget S."/>
            <person name="Gao R."/>
            <person name="Zaburannyi N."/>
            <person name="Krysciak D."/>
            <person name="Breuer M."/>
            <person name="Hauer B."/>
            <person name="Streit W.R."/>
            <person name="Muller R."/>
            <person name="Daniel R."/>
            <person name="Jaeger K.E."/>
        </authorList>
    </citation>
    <scope>NUCLEOTIDE SEQUENCE [LARGE SCALE GENOMIC DNA]</scope>
    <source>
        <strain evidence="7 8">PG1</strain>
    </source>
</reference>
<keyword evidence="3" id="KW-0805">Transcription regulation</keyword>
<protein>
    <submittedName>
        <fullName evidence="7">Putative transcriptional regulator, GntR family with aminotransferase domain</fullName>
    </submittedName>
</protein>
<dbReference type="Gene3D" id="3.90.1150.10">
    <property type="entry name" value="Aspartate Aminotransferase, domain 1"/>
    <property type="match status" value="1"/>
</dbReference>
<dbReference type="CDD" id="cd00609">
    <property type="entry name" value="AAT_like"/>
    <property type="match status" value="1"/>
</dbReference>
<keyword evidence="2" id="KW-0663">Pyridoxal phosphate</keyword>
<dbReference type="GO" id="GO:0030170">
    <property type="term" value="F:pyridoxal phosphate binding"/>
    <property type="evidence" value="ECO:0007669"/>
    <property type="project" value="InterPro"/>
</dbReference>
<name>A0A0B6S219_BURPL</name>
<keyword evidence="7" id="KW-0808">Transferase</keyword>
<dbReference type="PANTHER" id="PTHR46577">
    <property type="entry name" value="HTH-TYPE TRANSCRIPTIONAL REGULATORY PROTEIN GABR"/>
    <property type="match status" value="1"/>
</dbReference>
<keyword evidence="7" id="KW-0032">Aminotransferase</keyword>
<evidence type="ECO:0000256" key="4">
    <source>
        <dbReference type="ARBA" id="ARBA00023125"/>
    </source>
</evidence>
<dbReference type="Gene3D" id="3.40.640.10">
    <property type="entry name" value="Type I PLP-dependent aspartate aminotransferase-like (Major domain)"/>
    <property type="match status" value="1"/>
</dbReference>
<organism evidence="7 8">
    <name type="scientific">Burkholderia plantarii</name>
    <dbReference type="NCBI Taxonomy" id="41899"/>
    <lineage>
        <taxon>Bacteria</taxon>
        <taxon>Pseudomonadati</taxon>
        <taxon>Pseudomonadota</taxon>
        <taxon>Betaproteobacteria</taxon>
        <taxon>Burkholderiales</taxon>
        <taxon>Burkholderiaceae</taxon>
        <taxon>Burkholderia</taxon>
    </lineage>
</organism>
<evidence type="ECO:0000256" key="5">
    <source>
        <dbReference type="ARBA" id="ARBA00023163"/>
    </source>
</evidence>
<keyword evidence="5" id="KW-0804">Transcription</keyword>
<dbReference type="SUPFAM" id="SSF53383">
    <property type="entry name" value="PLP-dependent transferases"/>
    <property type="match status" value="1"/>
</dbReference>
<dbReference type="EMBL" id="CP002581">
    <property type="protein sequence ID" value="AJK48429.1"/>
    <property type="molecule type" value="Genomic_DNA"/>
</dbReference>
<proteinExistence type="inferred from homology"/>
<dbReference type="InterPro" id="IPR015422">
    <property type="entry name" value="PyrdxlP-dep_Trfase_small"/>
</dbReference>
<dbReference type="GO" id="GO:0008483">
    <property type="term" value="F:transaminase activity"/>
    <property type="evidence" value="ECO:0007669"/>
    <property type="project" value="UniProtKB-KW"/>
</dbReference>
<reference evidence="8" key="1">
    <citation type="submission" date="2011-03" db="EMBL/GenBank/DDBJ databases">
        <authorList>
            <person name="Voget S."/>
            <person name="Streit W.R."/>
            <person name="Jaeger K.E."/>
            <person name="Daniel R."/>
        </authorList>
    </citation>
    <scope>NUCLEOTIDE SEQUENCE [LARGE SCALE GENOMIC DNA]</scope>
    <source>
        <strain evidence="8">PG1</strain>
    </source>
</reference>
<evidence type="ECO:0000313" key="8">
    <source>
        <dbReference type="Proteomes" id="UP000031838"/>
    </source>
</evidence>
<evidence type="ECO:0000313" key="7">
    <source>
        <dbReference type="EMBL" id="AJK48429.1"/>
    </source>
</evidence>
<dbReference type="RefSeq" id="WP_042627071.1">
    <property type="nucleotide sequence ID" value="NZ_BSTO01000012.1"/>
</dbReference>
<evidence type="ECO:0000256" key="3">
    <source>
        <dbReference type="ARBA" id="ARBA00023015"/>
    </source>
</evidence>